<accession>A0A8D2MZ95</accession>
<evidence type="ECO:0000313" key="1">
    <source>
        <dbReference type="Ensembl" id="ENSZALP00000013888.1"/>
    </source>
</evidence>
<proteinExistence type="predicted"/>
<sequence length="197" mass="21419">HPSSPCRSSELFPCRLLPSSLSLPRDFAPGKEQRISLSFFFSCWNSTSCQGEESGKPVTSECEKSQHCLEQESWVRTTKGFLSSKCYSRDWNIINSCLLLPSSRMPSSMPAAHRGFCEMSLPALGFSSRAKGMGILVLVFIFISLTQHGDAHGPDSCNQGGGLCRVGSCASGEYLAQFCFEPVILCCKNLSPATAES</sequence>
<reference evidence="1" key="2">
    <citation type="submission" date="2025-09" db="UniProtKB">
        <authorList>
            <consortium name="Ensembl"/>
        </authorList>
    </citation>
    <scope>IDENTIFICATION</scope>
</reference>
<dbReference type="Proteomes" id="UP000694413">
    <property type="component" value="Unassembled WGS sequence"/>
</dbReference>
<dbReference type="Ensembl" id="ENSZALT00000018916.1">
    <property type="protein sequence ID" value="ENSZALP00000013888.1"/>
    <property type="gene ID" value="ENSZALG00000011549.1"/>
</dbReference>
<protein>
    <recommendedName>
        <fullName evidence="3">GLL12 protein</fullName>
    </recommendedName>
</protein>
<evidence type="ECO:0000313" key="2">
    <source>
        <dbReference type="Proteomes" id="UP000694413"/>
    </source>
</evidence>
<keyword evidence="2" id="KW-1185">Reference proteome</keyword>
<organism evidence="1 2">
    <name type="scientific">Zonotrichia albicollis</name>
    <name type="common">White-throated sparrow</name>
    <name type="synonym">Fringilla albicollis</name>
    <dbReference type="NCBI Taxonomy" id="44394"/>
    <lineage>
        <taxon>Eukaryota</taxon>
        <taxon>Metazoa</taxon>
        <taxon>Chordata</taxon>
        <taxon>Craniata</taxon>
        <taxon>Vertebrata</taxon>
        <taxon>Euteleostomi</taxon>
        <taxon>Archelosauria</taxon>
        <taxon>Archosauria</taxon>
        <taxon>Dinosauria</taxon>
        <taxon>Saurischia</taxon>
        <taxon>Theropoda</taxon>
        <taxon>Coelurosauria</taxon>
        <taxon>Aves</taxon>
        <taxon>Neognathae</taxon>
        <taxon>Neoaves</taxon>
        <taxon>Telluraves</taxon>
        <taxon>Australaves</taxon>
        <taxon>Passeriformes</taxon>
        <taxon>Passerellidae</taxon>
        <taxon>Zonotrichia</taxon>
    </lineage>
</organism>
<reference evidence="1" key="1">
    <citation type="submission" date="2025-08" db="UniProtKB">
        <authorList>
            <consortium name="Ensembl"/>
        </authorList>
    </citation>
    <scope>IDENTIFICATION</scope>
</reference>
<evidence type="ECO:0008006" key="3">
    <source>
        <dbReference type="Google" id="ProtNLM"/>
    </source>
</evidence>
<dbReference type="AlphaFoldDB" id="A0A8D2MZ95"/>
<name>A0A8D2MZ95_ZONAL</name>